<evidence type="ECO:0000313" key="2">
    <source>
        <dbReference type="Proteomes" id="UP000024635"/>
    </source>
</evidence>
<organism evidence="1 2">
    <name type="scientific">Ancylostoma ceylanicum</name>
    <dbReference type="NCBI Taxonomy" id="53326"/>
    <lineage>
        <taxon>Eukaryota</taxon>
        <taxon>Metazoa</taxon>
        <taxon>Ecdysozoa</taxon>
        <taxon>Nematoda</taxon>
        <taxon>Chromadorea</taxon>
        <taxon>Rhabditida</taxon>
        <taxon>Rhabditina</taxon>
        <taxon>Rhabditomorpha</taxon>
        <taxon>Strongyloidea</taxon>
        <taxon>Ancylostomatidae</taxon>
        <taxon>Ancylostomatinae</taxon>
        <taxon>Ancylostoma</taxon>
    </lineage>
</organism>
<accession>A0A016VVT9</accession>
<protein>
    <submittedName>
        <fullName evidence="1">Uncharacterized protein</fullName>
    </submittedName>
</protein>
<name>A0A016VVT9_9BILA</name>
<dbReference type="Proteomes" id="UP000024635">
    <property type="component" value="Unassembled WGS sequence"/>
</dbReference>
<dbReference type="EMBL" id="JARK01001340">
    <property type="protein sequence ID" value="EYC31436.1"/>
    <property type="molecule type" value="Genomic_DNA"/>
</dbReference>
<comment type="caution">
    <text evidence="1">The sequence shown here is derived from an EMBL/GenBank/DDBJ whole genome shotgun (WGS) entry which is preliminary data.</text>
</comment>
<sequence>MCLWDQRLTEIICIQQPQKPLGSPLNLNLCTDCKITETSVNLIVDSNRRIVNSTTLILLLFVRVLRVERRLTLKKATIHAEVLRIARTCSTRQKFIN</sequence>
<keyword evidence="2" id="KW-1185">Reference proteome</keyword>
<proteinExistence type="predicted"/>
<gene>
    <name evidence="1" type="primary">Acey_s0004.g2153</name>
    <name evidence="1" type="ORF">Y032_0004g2153</name>
</gene>
<reference evidence="2" key="1">
    <citation type="journal article" date="2015" name="Nat. Genet.">
        <title>The genome and transcriptome of the zoonotic hookworm Ancylostoma ceylanicum identify infection-specific gene families.</title>
        <authorList>
            <person name="Schwarz E.M."/>
            <person name="Hu Y."/>
            <person name="Antoshechkin I."/>
            <person name="Miller M.M."/>
            <person name="Sternberg P.W."/>
            <person name="Aroian R.V."/>
        </authorList>
    </citation>
    <scope>NUCLEOTIDE SEQUENCE</scope>
    <source>
        <strain evidence="2">HY135</strain>
    </source>
</reference>
<evidence type="ECO:0000313" key="1">
    <source>
        <dbReference type="EMBL" id="EYC31436.1"/>
    </source>
</evidence>
<dbReference type="AlphaFoldDB" id="A0A016VVT9"/>